<evidence type="ECO:0000259" key="1">
    <source>
        <dbReference type="Pfam" id="PF20149"/>
    </source>
</evidence>
<feature type="domain" description="DUF6532" evidence="1">
    <location>
        <begin position="38"/>
        <end position="238"/>
    </location>
</feature>
<dbReference type="EMBL" id="JADCUA010000027">
    <property type="protein sequence ID" value="KAH9831124.1"/>
    <property type="molecule type" value="Genomic_DNA"/>
</dbReference>
<evidence type="ECO:0000313" key="3">
    <source>
        <dbReference type="Proteomes" id="UP000814176"/>
    </source>
</evidence>
<dbReference type="Proteomes" id="UP000814176">
    <property type="component" value="Unassembled WGS sequence"/>
</dbReference>
<name>A0ABQ8K2R5_9APHY</name>
<reference evidence="2 3" key="1">
    <citation type="journal article" date="2021" name="Environ. Microbiol.">
        <title>Gene family expansions and transcriptome signatures uncover fungal adaptations to wood decay.</title>
        <authorList>
            <person name="Hage H."/>
            <person name="Miyauchi S."/>
            <person name="Viragh M."/>
            <person name="Drula E."/>
            <person name="Min B."/>
            <person name="Chaduli D."/>
            <person name="Navarro D."/>
            <person name="Favel A."/>
            <person name="Norest M."/>
            <person name="Lesage-Meessen L."/>
            <person name="Balint B."/>
            <person name="Merenyi Z."/>
            <person name="de Eugenio L."/>
            <person name="Morin E."/>
            <person name="Martinez A.T."/>
            <person name="Baldrian P."/>
            <person name="Stursova M."/>
            <person name="Martinez M.J."/>
            <person name="Novotny C."/>
            <person name="Magnuson J.K."/>
            <person name="Spatafora J.W."/>
            <person name="Maurice S."/>
            <person name="Pangilinan J."/>
            <person name="Andreopoulos W."/>
            <person name="LaButti K."/>
            <person name="Hundley H."/>
            <person name="Na H."/>
            <person name="Kuo A."/>
            <person name="Barry K."/>
            <person name="Lipzen A."/>
            <person name="Henrissat B."/>
            <person name="Riley R."/>
            <person name="Ahrendt S."/>
            <person name="Nagy L.G."/>
            <person name="Grigoriev I.V."/>
            <person name="Martin F."/>
            <person name="Rosso M.N."/>
        </authorList>
    </citation>
    <scope>NUCLEOTIDE SEQUENCE [LARGE SCALE GENOMIC DNA]</scope>
    <source>
        <strain evidence="2 3">CIRM-BRFM 1785</strain>
    </source>
</reference>
<sequence length="318" mass="35675">MCPTYQDISCPQLVSTPSKHGPRAKDYDADVKALLNIANSLFRCRVSTIDAFPTDLLEEEWAQICWGEACKTLDVNYAADQRVIKIITARTSQLRGELKSKVRPLVESLYSFNGSSAKKAIRENRDKAVALTSDSAFVYEDPAINQPQGAEAERKGIYRHPIIQKAINATWFVNRSDEGVIFKEFFGPAISIGMIALVLTAVQCCIDEWGTGKHSGVSFYENEYKPIYLSHKENLTAFDDLSDAAHRLLRKLRKKLYKEARYSLLLMNAIRSCSLLMYRFHSGAEDTDRTASTLSRDALTRALQQSLDAGDPDDDDDT</sequence>
<organism evidence="2 3">
    <name type="scientific">Rhodofomes roseus</name>
    <dbReference type="NCBI Taxonomy" id="34475"/>
    <lineage>
        <taxon>Eukaryota</taxon>
        <taxon>Fungi</taxon>
        <taxon>Dikarya</taxon>
        <taxon>Basidiomycota</taxon>
        <taxon>Agaricomycotina</taxon>
        <taxon>Agaricomycetes</taxon>
        <taxon>Polyporales</taxon>
        <taxon>Rhodofomes</taxon>
    </lineage>
</organism>
<dbReference type="GeneID" id="72001803"/>
<comment type="caution">
    <text evidence="2">The sequence shown here is derived from an EMBL/GenBank/DDBJ whole genome shotgun (WGS) entry which is preliminary data.</text>
</comment>
<gene>
    <name evidence="2" type="ORF">C8Q71DRAFT_715864</name>
</gene>
<dbReference type="RefSeq" id="XP_047774285.1">
    <property type="nucleotide sequence ID" value="XM_047921071.1"/>
</dbReference>
<dbReference type="Pfam" id="PF20149">
    <property type="entry name" value="DUF6532"/>
    <property type="match status" value="1"/>
</dbReference>
<evidence type="ECO:0000313" key="2">
    <source>
        <dbReference type="EMBL" id="KAH9831124.1"/>
    </source>
</evidence>
<protein>
    <recommendedName>
        <fullName evidence="1">DUF6532 domain-containing protein</fullName>
    </recommendedName>
</protein>
<keyword evidence="3" id="KW-1185">Reference proteome</keyword>
<dbReference type="InterPro" id="IPR045341">
    <property type="entry name" value="DUF6532"/>
</dbReference>
<proteinExistence type="predicted"/>
<accession>A0ABQ8K2R5</accession>